<proteinExistence type="predicted"/>
<dbReference type="GO" id="GO:0003723">
    <property type="term" value="F:RNA binding"/>
    <property type="evidence" value="ECO:0007669"/>
    <property type="project" value="UniProtKB-KW"/>
</dbReference>
<dbReference type="AlphaFoldDB" id="A0A9D9I5S1"/>
<dbReference type="GO" id="GO:0016787">
    <property type="term" value="F:hydrolase activity"/>
    <property type="evidence" value="ECO:0007669"/>
    <property type="project" value="UniProtKB-KW"/>
</dbReference>
<dbReference type="InterPro" id="IPR003029">
    <property type="entry name" value="S1_domain"/>
</dbReference>
<evidence type="ECO:0000256" key="2">
    <source>
        <dbReference type="ARBA" id="ARBA00022723"/>
    </source>
</evidence>
<evidence type="ECO:0000256" key="5">
    <source>
        <dbReference type="ARBA" id="ARBA00022884"/>
    </source>
</evidence>
<dbReference type="GO" id="GO:0005737">
    <property type="term" value="C:cytoplasm"/>
    <property type="evidence" value="ECO:0007669"/>
    <property type="project" value="TreeGrafter"/>
</dbReference>
<keyword evidence="5" id="KW-0694">RNA-binding</keyword>
<dbReference type="Gene3D" id="3.40.1260.20">
    <property type="entry name" value="Ribonuclease E, catalytic domain"/>
    <property type="match status" value="1"/>
</dbReference>
<evidence type="ECO:0000259" key="6">
    <source>
        <dbReference type="SMART" id="SM00316"/>
    </source>
</evidence>
<protein>
    <submittedName>
        <fullName evidence="7">Rne/Rng family ribonuclease</fullName>
    </submittedName>
</protein>
<comment type="caution">
    <text evidence="7">The sequence shown here is derived from an EMBL/GenBank/DDBJ whole genome shotgun (WGS) entry which is preliminary data.</text>
</comment>
<comment type="cofactor">
    <cofactor evidence="1">
        <name>Mg(2+)</name>
        <dbReference type="ChEBI" id="CHEBI:18420"/>
    </cofactor>
</comment>
<reference evidence="7" key="1">
    <citation type="submission" date="2020-10" db="EMBL/GenBank/DDBJ databases">
        <authorList>
            <person name="Gilroy R."/>
        </authorList>
    </citation>
    <scope>NUCLEOTIDE SEQUENCE</scope>
    <source>
        <strain evidence="7">B1-15692</strain>
    </source>
</reference>
<dbReference type="GO" id="GO:0046872">
    <property type="term" value="F:metal ion binding"/>
    <property type="evidence" value="ECO:0007669"/>
    <property type="project" value="UniProtKB-KW"/>
</dbReference>
<evidence type="ECO:0000256" key="1">
    <source>
        <dbReference type="ARBA" id="ARBA00001946"/>
    </source>
</evidence>
<accession>A0A9D9I5S1</accession>
<dbReference type="CDD" id="cd04453">
    <property type="entry name" value="S1_RNase_E"/>
    <property type="match status" value="1"/>
</dbReference>
<feature type="domain" description="S1 motif" evidence="6">
    <location>
        <begin position="41"/>
        <end position="145"/>
    </location>
</feature>
<evidence type="ECO:0000313" key="7">
    <source>
        <dbReference type="EMBL" id="MBO8466185.1"/>
    </source>
</evidence>
<name>A0A9D9I5S1_9BACT</name>
<dbReference type="SMART" id="SM00316">
    <property type="entry name" value="S1"/>
    <property type="match status" value="1"/>
</dbReference>
<dbReference type="NCBIfam" id="TIGR00757">
    <property type="entry name" value="RNaseEG"/>
    <property type="match status" value="1"/>
</dbReference>
<dbReference type="Pfam" id="PF10150">
    <property type="entry name" value="RNase_E_G"/>
    <property type="match status" value="1"/>
</dbReference>
<dbReference type="GO" id="GO:0006364">
    <property type="term" value="P:rRNA processing"/>
    <property type="evidence" value="ECO:0007669"/>
    <property type="project" value="TreeGrafter"/>
</dbReference>
<reference evidence="7" key="2">
    <citation type="journal article" date="2021" name="PeerJ">
        <title>Extensive microbial diversity within the chicken gut microbiome revealed by metagenomics and culture.</title>
        <authorList>
            <person name="Gilroy R."/>
            <person name="Ravi A."/>
            <person name="Getino M."/>
            <person name="Pursley I."/>
            <person name="Horton D.L."/>
            <person name="Alikhan N.F."/>
            <person name="Baker D."/>
            <person name="Gharbi K."/>
            <person name="Hall N."/>
            <person name="Watson M."/>
            <person name="Adriaenssens E.M."/>
            <person name="Foster-Nyarko E."/>
            <person name="Jarju S."/>
            <person name="Secka A."/>
            <person name="Antonio M."/>
            <person name="Oren A."/>
            <person name="Chaudhuri R.R."/>
            <person name="La Ragione R."/>
            <person name="Hildebrand F."/>
            <person name="Pallen M.J."/>
        </authorList>
    </citation>
    <scope>NUCLEOTIDE SEQUENCE</scope>
    <source>
        <strain evidence="7">B1-15692</strain>
    </source>
</reference>
<dbReference type="InterPro" id="IPR012340">
    <property type="entry name" value="NA-bd_OB-fold"/>
</dbReference>
<sequence length="519" mass="58999">MDESVKDLIVDVNPTEVSIALMENHRLIELNKESSKGHSFTVGDVYLGKVKKLLPALNAAFVDIGDEKEAFVHYLDLGLYFNAFDEFVKRLNPNTDKKGIYSHIKIGPILEKEGKIENVLTPGQMMIVQIVKEPISTKGSRLTAEISLAGRNVVLLPFAEKVSVSQKITSKEEKRRLEALVKNILPKNYGAIIRTAAEGKNAAVLDAEIRSLIDKWESSWDKVAKSKSVQLLFTEYSKTTTILRDLLNDSFSNIYVNDESIYEETRKYISLISPEQEKIVKLYKENTPIFDHFEVTRQIKSSFGKVVPIKQGAYLVIEHTEALHVIDVNSGIRSKNKEQEQNTYDVNCYAAEEIARQLRLRDMGGIVIVDFIDMESNEHKNMLFRHMQELMQNDRAKHNVLPLTKFGLMQITRQRVRPAIEINTTEVCPVCHGTGKISSSVVIDEAIERKLAYYVTEKGISSFILKVSPILGAYLAKGFNSIVRKWKKKYKCKLKLVEVTDFTVLQNEFFTEKGDRLDS</sequence>
<dbReference type="PANTHER" id="PTHR30001">
    <property type="entry name" value="RIBONUCLEASE"/>
    <property type="match status" value="1"/>
</dbReference>
<dbReference type="SUPFAM" id="SSF50249">
    <property type="entry name" value="Nucleic acid-binding proteins"/>
    <property type="match status" value="1"/>
</dbReference>
<keyword evidence="3" id="KW-0378">Hydrolase</keyword>
<keyword evidence="4" id="KW-0460">Magnesium</keyword>
<dbReference type="Proteomes" id="UP000823660">
    <property type="component" value="Unassembled WGS sequence"/>
</dbReference>
<evidence type="ECO:0000313" key="8">
    <source>
        <dbReference type="Proteomes" id="UP000823660"/>
    </source>
</evidence>
<dbReference type="InterPro" id="IPR004659">
    <property type="entry name" value="RNase_E/G"/>
</dbReference>
<keyword evidence="2" id="KW-0479">Metal-binding</keyword>
<dbReference type="InterPro" id="IPR019307">
    <property type="entry name" value="RNA-bd_AU-1/RNase_E/G"/>
</dbReference>
<dbReference type="Gene3D" id="2.40.50.140">
    <property type="entry name" value="Nucleic acid-binding proteins"/>
    <property type="match status" value="1"/>
</dbReference>
<dbReference type="GO" id="GO:0004540">
    <property type="term" value="F:RNA nuclease activity"/>
    <property type="evidence" value="ECO:0007669"/>
    <property type="project" value="InterPro"/>
</dbReference>
<dbReference type="PANTHER" id="PTHR30001:SF0">
    <property type="entry name" value="RIBONUCLEASE G"/>
    <property type="match status" value="1"/>
</dbReference>
<evidence type="ECO:0000256" key="4">
    <source>
        <dbReference type="ARBA" id="ARBA00022842"/>
    </source>
</evidence>
<gene>
    <name evidence="7" type="ORF">IAB99_00270</name>
</gene>
<evidence type="ECO:0000256" key="3">
    <source>
        <dbReference type="ARBA" id="ARBA00022801"/>
    </source>
</evidence>
<organism evidence="7 8">
    <name type="scientific">Candidatus Cryptobacteroides faecipullorum</name>
    <dbReference type="NCBI Taxonomy" id="2840764"/>
    <lineage>
        <taxon>Bacteria</taxon>
        <taxon>Pseudomonadati</taxon>
        <taxon>Bacteroidota</taxon>
        <taxon>Bacteroidia</taxon>
        <taxon>Bacteroidales</taxon>
        <taxon>Candidatus Cryptobacteroides</taxon>
    </lineage>
</organism>
<dbReference type="EMBL" id="JADIMH010000003">
    <property type="protein sequence ID" value="MBO8466185.1"/>
    <property type="molecule type" value="Genomic_DNA"/>
</dbReference>